<proteinExistence type="predicted"/>
<keyword evidence="4 5" id="KW-0472">Membrane</keyword>
<feature type="domain" description="EXS" evidence="6">
    <location>
        <begin position="1"/>
        <end position="161"/>
    </location>
</feature>
<dbReference type="PROSITE" id="PS51380">
    <property type="entry name" value="EXS"/>
    <property type="match status" value="1"/>
</dbReference>
<dbReference type="OMA" id="AVANTYW"/>
<evidence type="ECO:0000256" key="5">
    <source>
        <dbReference type="SAM" id="Phobius"/>
    </source>
</evidence>
<evidence type="ECO:0000256" key="2">
    <source>
        <dbReference type="ARBA" id="ARBA00022692"/>
    </source>
</evidence>
<keyword evidence="8" id="KW-1185">Reference proteome</keyword>
<dbReference type="InterPro" id="IPR004342">
    <property type="entry name" value="EXS_C"/>
</dbReference>
<dbReference type="EMBL" id="CM010719">
    <property type="protein sequence ID" value="RZC60898.1"/>
    <property type="molecule type" value="Genomic_DNA"/>
</dbReference>
<name>A0A4Y7JM98_PAPSO</name>
<reference evidence="7 8" key="1">
    <citation type="journal article" date="2018" name="Science">
        <title>The opium poppy genome and morphinan production.</title>
        <authorList>
            <person name="Guo L."/>
            <person name="Winzer T."/>
            <person name="Yang X."/>
            <person name="Li Y."/>
            <person name="Ning Z."/>
            <person name="He Z."/>
            <person name="Teodor R."/>
            <person name="Lu Y."/>
            <person name="Bowser T.A."/>
            <person name="Graham I.A."/>
            <person name="Ye K."/>
        </authorList>
    </citation>
    <scope>NUCLEOTIDE SEQUENCE [LARGE SCALE GENOMIC DNA]</scope>
    <source>
        <strain evidence="8">cv. HN1</strain>
        <tissue evidence="7">Leaves</tissue>
    </source>
</reference>
<dbReference type="GO" id="GO:0006817">
    <property type="term" value="P:phosphate ion transport"/>
    <property type="evidence" value="ECO:0007669"/>
    <property type="project" value="TreeGrafter"/>
</dbReference>
<sequence>MQGYNGLKYLSTIVAVVIRTIYEQKMGTTLKIMAGASSMIAAVANTYWDLVIDWGLLQWHSKNFCLRDKILVPHKSVYFIAMILDVLLRFAWLQSILGFREFFFFHRTAVTAIFACLEILRRGIWNFFRLENEHLNNVGNYRAFKSVPLPFNYNEDDDKDE</sequence>
<dbReference type="PANTHER" id="PTHR10783:SF124">
    <property type="entry name" value="PHOSPHATE TRANSPORTER PHO1 HOMOLOG 9"/>
    <property type="match status" value="1"/>
</dbReference>
<dbReference type="GO" id="GO:0000822">
    <property type="term" value="F:inositol hexakisphosphate binding"/>
    <property type="evidence" value="ECO:0007669"/>
    <property type="project" value="TreeGrafter"/>
</dbReference>
<dbReference type="Gramene" id="RZC60898">
    <property type="protein sequence ID" value="RZC60898"/>
    <property type="gene ID" value="C5167_022652"/>
</dbReference>
<evidence type="ECO:0000256" key="1">
    <source>
        <dbReference type="ARBA" id="ARBA00004141"/>
    </source>
</evidence>
<accession>A0A4Y7JM98</accession>
<evidence type="ECO:0000313" key="7">
    <source>
        <dbReference type="EMBL" id="RZC60898.1"/>
    </source>
</evidence>
<dbReference type="STRING" id="3469.A0A4Y7JM98"/>
<organism evidence="7 8">
    <name type="scientific">Papaver somniferum</name>
    <name type="common">Opium poppy</name>
    <dbReference type="NCBI Taxonomy" id="3469"/>
    <lineage>
        <taxon>Eukaryota</taxon>
        <taxon>Viridiplantae</taxon>
        <taxon>Streptophyta</taxon>
        <taxon>Embryophyta</taxon>
        <taxon>Tracheophyta</taxon>
        <taxon>Spermatophyta</taxon>
        <taxon>Magnoliopsida</taxon>
        <taxon>Ranunculales</taxon>
        <taxon>Papaveraceae</taxon>
        <taxon>Papaveroideae</taxon>
        <taxon>Papaver</taxon>
    </lineage>
</organism>
<gene>
    <name evidence="7" type="ORF">C5167_022652</name>
</gene>
<dbReference type="GO" id="GO:0005886">
    <property type="term" value="C:plasma membrane"/>
    <property type="evidence" value="ECO:0007669"/>
    <property type="project" value="TreeGrafter"/>
</dbReference>
<feature type="transmembrane region" description="Helical" evidence="5">
    <location>
        <begin position="77"/>
        <end position="97"/>
    </location>
</feature>
<dbReference type="GO" id="GO:0005802">
    <property type="term" value="C:trans-Golgi network"/>
    <property type="evidence" value="ECO:0007669"/>
    <property type="project" value="TreeGrafter"/>
</dbReference>
<evidence type="ECO:0000256" key="4">
    <source>
        <dbReference type="ARBA" id="ARBA00023136"/>
    </source>
</evidence>
<evidence type="ECO:0000256" key="3">
    <source>
        <dbReference type="ARBA" id="ARBA00022989"/>
    </source>
</evidence>
<dbReference type="GO" id="GO:0016036">
    <property type="term" value="P:cellular response to phosphate starvation"/>
    <property type="evidence" value="ECO:0007669"/>
    <property type="project" value="TreeGrafter"/>
</dbReference>
<dbReference type="AlphaFoldDB" id="A0A4Y7JM98"/>
<keyword evidence="2 5" id="KW-0812">Transmembrane</keyword>
<keyword evidence="3 5" id="KW-1133">Transmembrane helix</keyword>
<dbReference type="Pfam" id="PF03124">
    <property type="entry name" value="EXS"/>
    <property type="match status" value="1"/>
</dbReference>
<protein>
    <recommendedName>
        <fullName evidence="6">EXS domain-containing protein</fullName>
    </recommendedName>
</protein>
<evidence type="ECO:0000313" key="8">
    <source>
        <dbReference type="Proteomes" id="UP000316621"/>
    </source>
</evidence>
<dbReference type="Proteomes" id="UP000316621">
    <property type="component" value="Chromosome 5"/>
</dbReference>
<dbReference type="PANTHER" id="PTHR10783">
    <property type="entry name" value="XENOTROPIC AND POLYTROPIC RETROVIRUS RECEPTOR 1-RELATED"/>
    <property type="match status" value="1"/>
</dbReference>
<feature type="transmembrane region" description="Helical" evidence="5">
    <location>
        <begin position="103"/>
        <end position="120"/>
    </location>
</feature>
<comment type="subcellular location">
    <subcellularLocation>
        <location evidence="1">Membrane</location>
        <topology evidence="1">Multi-pass membrane protein</topology>
    </subcellularLocation>
</comment>
<evidence type="ECO:0000259" key="6">
    <source>
        <dbReference type="PROSITE" id="PS51380"/>
    </source>
</evidence>